<feature type="compositionally biased region" description="Gly residues" evidence="10">
    <location>
        <begin position="372"/>
        <end position="383"/>
    </location>
</feature>
<feature type="region of interest" description="Disordered" evidence="10">
    <location>
        <begin position="472"/>
        <end position="495"/>
    </location>
</feature>
<feature type="region of interest" description="Disordered" evidence="10">
    <location>
        <begin position="372"/>
        <end position="445"/>
    </location>
</feature>
<dbReference type="SUPFAM" id="SSF57716">
    <property type="entry name" value="Glucocorticoid receptor-like (DNA-binding domain)"/>
    <property type="match status" value="2"/>
</dbReference>
<evidence type="ECO:0000259" key="11">
    <source>
        <dbReference type="PROSITE" id="PS50114"/>
    </source>
</evidence>
<evidence type="ECO:0000313" key="12">
    <source>
        <dbReference type="EMBL" id="KAG7093275.1"/>
    </source>
</evidence>
<evidence type="ECO:0000256" key="3">
    <source>
        <dbReference type="ARBA" id="ARBA00022771"/>
    </source>
</evidence>
<evidence type="ECO:0000256" key="5">
    <source>
        <dbReference type="ARBA" id="ARBA00023015"/>
    </source>
</evidence>
<feature type="compositionally biased region" description="Basic and acidic residues" evidence="10">
    <location>
        <begin position="403"/>
        <end position="419"/>
    </location>
</feature>
<feature type="region of interest" description="Disordered" evidence="10">
    <location>
        <begin position="241"/>
        <end position="285"/>
    </location>
</feature>
<accession>A0A9P7UTJ3</accession>
<comment type="subcellular location">
    <subcellularLocation>
        <location evidence="1">Nucleus</location>
    </subcellularLocation>
</comment>
<dbReference type="InterPro" id="IPR039355">
    <property type="entry name" value="Transcription_factor_GATA"/>
</dbReference>
<dbReference type="Gene3D" id="3.30.50.10">
    <property type="entry name" value="Erythroid Transcription Factor GATA-1, subunit A"/>
    <property type="match status" value="2"/>
</dbReference>
<feature type="region of interest" description="Disordered" evidence="10">
    <location>
        <begin position="332"/>
        <end position="354"/>
    </location>
</feature>
<evidence type="ECO:0000256" key="6">
    <source>
        <dbReference type="ARBA" id="ARBA00023163"/>
    </source>
</evidence>
<evidence type="ECO:0000256" key="1">
    <source>
        <dbReference type="ARBA" id="ARBA00004123"/>
    </source>
</evidence>
<gene>
    <name evidence="12" type="ORF">E1B28_006958</name>
</gene>
<feature type="region of interest" description="Disordered" evidence="10">
    <location>
        <begin position="560"/>
        <end position="615"/>
    </location>
</feature>
<keyword evidence="13" id="KW-1185">Reference proteome</keyword>
<dbReference type="InterPro" id="IPR000679">
    <property type="entry name" value="Znf_GATA"/>
</dbReference>
<dbReference type="AlphaFoldDB" id="A0A9P7UTJ3"/>
<feature type="compositionally biased region" description="Polar residues" evidence="10">
    <location>
        <begin position="70"/>
        <end position="94"/>
    </location>
</feature>
<dbReference type="Proteomes" id="UP001049176">
    <property type="component" value="Chromosome 4"/>
</dbReference>
<evidence type="ECO:0000256" key="2">
    <source>
        <dbReference type="ARBA" id="ARBA00022723"/>
    </source>
</evidence>
<evidence type="ECO:0000256" key="9">
    <source>
        <dbReference type="SAM" id="Coils"/>
    </source>
</evidence>
<feature type="region of interest" description="Disordered" evidence="10">
    <location>
        <begin position="66"/>
        <end position="94"/>
    </location>
</feature>
<evidence type="ECO:0000256" key="8">
    <source>
        <dbReference type="PROSITE-ProRule" id="PRU00094"/>
    </source>
</evidence>
<dbReference type="GO" id="GO:0045944">
    <property type="term" value="P:positive regulation of transcription by RNA polymerase II"/>
    <property type="evidence" value="ECO:0007669"/>
    <property type="project" value="TreeGrafter"/>
</dbReference>
<dbReference type="GO" id="GO:0000981">
    <property type="term" value="F:DNA-binding transcription factor activity, RNA polymerase II-specific"/>
    <property type="evidence" value="ECO:0007669"/>
    <property type="project" value="TreeGrafter"/>
</dbReference>
<feature type="compositionally biased region" description="Low complexity" evidence="10">
    <location>
        <begin position="154"/>
        <end position="165"/>
    </location>
</feature>
<dbReference type="OrthoDB" id="515401at2759"/>
<evidence type="ECO:0000313" key="13">
    <source>
        <dbReference type="Proteomes" id="UP001049176"/>
    </source>
</evidence>
<comment type="caution">
    <text evidence="12">The sequence shown here is derived from an EMBL/GenBank/DDBJ whole genome shotgun (WGS) entry which is preliminary data.</text>
</comment>
<feature type="compositionally biased region" description="Basic residues" evidence="10">
    <location>
        <begin position="332"/>
        <end position="344"/>
    </location>
</feature>
<evidence type="ECO:0000256" key="7">
    <source>
        <dbReference type="ARBA" id="ARBA00023242"/>
    </source>
</evidence>
<organism evidence="12 13">
    <name type="scientific">Marasmius oreades</name>
    <name type="common">fairy-ring Marasmius</name>
    <dbReference type="NCBI Taxonomy" id="181124"/>
    <lineage>
        <taxon>Eukaryota</taxon>
        <taxon>Fungi</taxon>
        <taxon>Dikarya</taxon>
        <taxon>Basidiomycota</taxon>
        <taxon>Agaricomycotina</taxon>
        <taxon>Agaricomycetes</taxon>
        <taxon>Agaricomycetidae</taxon>
        <taxon>Agaricales</taxon>
        <taxon>Marasmiineae</taxon>
        <taxon>Marasmiaceae</taxon>
        <taxon>Marasmius</taxon>
    </lineage>
</organism>
<dbReference type="RefSeq" id="XP_043009745.1">
    <property type="nucleotide sequence ID" value="XM_043151665.1"/>
</dbReference>
<keyword evidence="5" id="KW-0805">Transcription regulation</keyword>
<feature type="domain" description="GATA-type" evidence="11">
    <location>
        <begin position="288"/>
        <end position="341"/>
    </location>
</feature>
<dbReference type="GO" id="GO:0000978">
    <property type="term" value="F:RNA polymerase II cis-regulatory region sequence-specific DNA binding"/>
    <property type="evidence" value="ECO:0007669"/>
    <property type="project" value="TreeGrafter"/>
</dbReference>
<dbReference type="EMBL" id="CM032184">
    <property type="protein sequence ID" value="KAG7093275.1"/>
    <property type="molecule type" value="Genomic_DNA"/>
</dbReference>
<feature type="coiled-coil region" evidence="9">
    <location>
        <begin position="529"/>
        <end position="556"/>
    </location>
</feature>
<proteinExistence type="predicted"/>
<keyword evidence="4" id="KW-0862">Zinc</keyword>
<dbReference type="CDD" id="cd00202">
    <property type="entry name" value="ZnF_GATA"/>
    <property type="match status" value="2"/>
</dbReference>
<dbReference type="InterPro" id="IPR013088">
    <property type="entry name" value="Znf_NHR/GATA"/>
</dbReference>
<dbReference type="KEGG" id="more:E1B28_006958"/>
<feature type="domain" description="GATA-type" evidence="11">
    <location>
        <begin position="88"/>
        <end position="141"/>
    </location>
</feature>
<keyword evidence="7" id="KW-0539">Nucleus</keyword>
<dbReference type="PROSITE" id="PS50114">
    <property type="entry name" value="GATA_ZN_FINGER_2"/>
    <property type="match status" value="2"/>
</dbReference>
<dbReference type="FunFam" id="3.30.50.10:FF:000007">
    <property type="entry name" value="Nitrogen regulatory AreA, N-terminal"/>
    <property type="match status" value="1"/>
</dbReference>
<protein>
    <recommendedName>
        <fullName evidence="11">GATA-type domain-containing protein</fullName>
    </recommendedName>
</protein>
<feature type="region of interest" description="Disordered" evidence="10">
    <location>
        <begin position="126"/>
        <end position="196"/>
    </location>
</feature>
<dbReference type="SMART" id="SM00401">
    <property type="entry name" value="ZnF_GATA"/>
    <property type="match status" value="2"/>
</dbReference>
<name>A0A9P7UTJ3_9AGAR</name>
<dbReference type="PROSITE" id="PS00344">
    <property type="entry name" value="GATA_ZN_FINGER_1"/>
    <property type="match status" value="2"/>
</dbReference>
<sequence length="615" mass="64596">MSPVVMEPPPIQNMHSPALGNMTRLQFNAAPLNASTQVDHIRQNDHPLSPSPNTQQTNMSSEFFIDPQLNDESPSEPSMESNQLNKLSPSRQPCQNCHTLDTPLWRRDADGNPVCNACGLYQKAGKGRRPATLQASIPNQTSNSDQMGPRRASKSPPASAAVTSPDMSHKRPTTTSTTTAATNSSVPTQQTGGTCPGDGRCDGTGGTSACSGCPTYNNALIASARLGAAQVQNETLLASTAATSSGSTGGPISGPQQSSSKGDTEHDGRASPDANGGTAPLSRKPRGAVGALNCANCGTSTTPLWRRDDVGNNICNACGLYYKLHGTHRPNSMKKSVIKRRKRVPAAGGAGATVMPMRMTDPAAAETLVSLGRGGMGGAGGVGEDSDEVDSDQPRKKKQRRSGKGDEDAAMYDEHRRQYDGGARPTSPHHQRPFSRNTSFPAGTLPGITSMDIGASGSVMFVPAPGVGFMRSNSSAPSRTHSPSAAQGGSMLLPPPHGLSGASGNIFQTQDMSMSTLLAIAGGVMMPSLGELERQYAEMGEERKRMEEVLERTDRMMAGLKRGIDEMRARASSSPSVSAQSPAQQPTSAPLARPSTAAEKDKRESVWPTEPEPRA</sequence>
<dbReference type="GO" id="GO:0005634">
    <property type="term" value="C:nucleus"/>
    <property type="evidence" value="ECO:0007669"/>
    <property type="project" value="UniProtKB-SubCell"/>
</dbReference>
<dbReference type="PRINTS" id="PR00619">
    <property type="entry name" value="GATAZNFINGER"/>
</dbReference>
<keyword evidence="9" id="KW-0175">Coiled coil</keyword>
<evidence type="ECO:0000256" key="10">
    <source>
        <dbReference type="SAM" id="MobiDB-lite"/>
    </source>
</evidence>
<keyword evidence="2" id="KW-0479">Metal-binding</keyword>
<dbReference type="GeneID" id="66076034"/>
<dbReference type="GO" id="GO:0000122">
    <property type="term" value="P:negative regulation of transcription by RNA polymerase II"/>
    <property type="evidence" value="ECO:0007669"/>
    <property type="project" value="TreeGrafter"/>
</dbReference>
<evidence type="ECO:0000256" key="4">
    <source>
        <dbReference type="ARBA" id="ARBA00022833"/>
    </source>
</evidence>
<feature type="compositionally biased region" description="Basic and acidic residues" evidence="10">
    <location>
        <begin position="598"/>
        <end position="615"/>
    </location>
</feature>
<reference evidence="12" key="1">
    <citation type="journal article" date="2021" name="Genome Biol. Evol.">
        <title>The assembled and annotated genome of the fairy-ring fungus Marasmius oreades.</title>
        <authorList>
            <person name="Hiltunen M."/>
            <person name="Ament-Velasquez S.L."/>
            <person name="Johannesson H."/>
        </authorList>
    </citation>
    <scope>NUCLEOTIDE SEQUENCE</scope>
    <source>
        <strain evidence="12">03SP1</strain>
    </source>
</reference>
<dbReference type="Pfam" id="PF00320">
    <property type="entry name" value="GATA"/>
    <property type="match status" value="2"/>
</dbReference>
<feature type="compositionally biased region" description="Low complexity" evidence="10">
    <location>
        <begin position="173"/>
        <end position="185"/>
    </location>
</feature>
<feature type="compositionally biased region" description="Polar residues" evidence="10">
    <location>
        <begin position="472"/>
        <end position="487"/>
    </location>
</feature>
<feature type="compositionally biased region" description="Low complexity" evidence="10">
    <location>
        <begin position="571"/>
        <end position="590"/>
    </location>
</feature>
<dbReference type="GO" id="GO:0008270">
    <property type="term" value="F:zinc ion binding"/>
    <property type="evidence" value="ECO:0007669"/>
    <property type="project" value="UniProtKB-KW"/>
</dbReference>
<dbReference type="PANTHER" id="PTHR10071">
    <property type="entry name" value="TRANSCRIPTION FACTOR GATA FAMILY MEMBER"/>
    <property type="match status" value="1"/>
</dbReference>
<feature type="compositionally biased region" description="Polar residues" evidence="10">
    <location>
        <begin position="133"/>
        <end position="146"/>
    </location>
</feature>
<keyword evidence="6" id="KW-0804">Transcription</keyword>
<dbReference type="PANTHER" id="PTHR10071:SF335">
    <property type="entry name" value="IRON-SENSING TRANSCRIPTIONAL REPRESSOR-RELATED"/>
    <property type="match status" value="1"/>
</dbReference>
<keyword evidence="3 8" id="KW-0863">Zinc-finger</keyword>